<reference evidence="1 2" key="1">
    <citation type="journal article" date="2017" name="Front. Microbiol.">
        <title>Phaeobacter piscinae sp. nov., a species of the Roseobacter group and potential aquaculture probiont.</title>
        <authorList>
            <person name="Sonnenschein E.C."/>
            <person name="Phippen C.B.W."/>
            <person name="Nielsen K.F."/>
            <person name="Mateiu R.V."/>
            <person name="Melchiorsen J."/>
            <person name="Gram L."/>
            <person name="Overmann J."/>
            <person name="Freese H.M."/>
        </authorList>
    </citation>
    <scope>NUCLEOTIDE SEQUENCE [LARGE SCALE GENOMIC DNA]</scope>
    <source>
        <strain evidence="1 2">P88</strain>
    </source>
</reference>
<accession>A0A2I7KAF4</accession>
<organism evidence="1 2">
    <name type="scientific">Phaeobacter inhibens</name>
    <dbReference type="NCBI Taxonomy" id="221822"/>
    <lineage>
        <taxon>Bacteria</taxon>
        <taxon>Pseudomonadati</taxon>
        <taxon>Pseudomonadota</taxon>
        <taxon>Alphaproteobacteria</taxon>
        <taxon>Rhodobacterales</taxon>
        <taxon>Roseobacteraceae</taxon>
        <taxon>Phaeobacter</taxon>
    </lineage>
</organism>
<evidence type="ECO:0000313" key="1">
    <source>
        <dbReference type="EMBL" id="AUQ99553.1"/>
    </source>
</evidence>
<dbReference type="EMBL" id="CP010725">
    <property type="protein sequence ID" value="AUQ99553.1"/>
    <property type="molecule type" value="Genomic_DNA"/>
</dbReference>
<evidence type="ECO:0000313" key="2">
    <source>
        <dbReference type="Proteomes" id="UP000236447"/>
    </source>
</evidence>
<dbReference type="InterPro" id="IPR021352">
    <property type="entry name" value="DUF2971"/>
</dbReference>
<evidence type="ECO:0008006" key="3">
    <source>
        <dbReference type="Google" id="ProtNLM"/>
    </source>
</evidence>
<dbReference type="RefSeq" id="WP_123618986.1">
    <property type="nucleotide sequence ID" value="NZ_CP010725.1"/>
</dbReference>
<name>A0A2I7KAF4_9RHOB</name>
<reference evidence="1 2" key="2">
    <citation type="journal article" date="2017" name="Genome Biol. Evol.">
        <title>Trajectories and Drivers of Genome Evolution in Surface-Associated Marine Phaeobacter.</title>
        <authorList>
            <person name="Freese H.M."/>
            <person name="Sikorski J."/>
            <person name="Bunk B."/>
            <person name="Scheuner C."/>
            <person name="Meier-Kolthoff J.P."/>
            <person name="Sproer C."/>
            <person name="Gram L."/>
            <person name="Overmann J."/>
        </authorList>
    </citation>
    <scope>NUCLEOTIDE SEQUENCE [LARGE SCALE GENOMIC DNA]</scope>
    <source>
        <strain evidence="1 2">P88</strain>
    </source>
</reference>
<dbReference type="Pfam" id="PF11185">
    <property type="entry name" value="DUF2971"/>
    <property type="match status" value="1"/>
</dbReference>
<proteinExistence type="predicted"/>
<dbReference type="Proteomes" id="UP000236447">
    <property type="component" value="Chromosome"/>
</dbReference>
<protein>
    <recommendedName>
        <fullName evidence="3">DUF2971 domain-containing protein</fullName>
    </recommendedName>
</protein>
<dbReference type="AlphaFoldDB" id="A0A2I7KAF4"/>
<sequence length="229" mass="26527">MPRLYHFTGSEFSIENIQKRHLKISFANEVNDIFELTPFDFGDDETGRVLRRKWAKSVAKHAETQGFLCFSHSWQSPAMWGHYAQNHKGVCYGFDVEPENPDALLKVRYIDKLKPFNRIAISDRSALNAELAFANCTKSDIWEYEREWRVYCSLNTEEVATKARGGERFFVSFGESLKLKEVIIGAKSSISSDEIRSALRSDDIVRIITARASFREYKIVEQKKDRLKK</sequence>
<gene>
    <name evidence="1" type="ORF">PhaeoP88_02192</name>
</gene>